<comment type="subcellular location">
    <subcellularLocation>
        <location evidence="1">Membrane</location>
        <topology evidence="1">Multi-pass membrane protein</topology>
    </subcellularLocation>
</comment>
<evidence type="ECO:0000256" key="1">
    <source>
        <dbReference type="ARBA" id="ARBA00004141"/>
    </source>
</evidence>
<dbReference type="InterPro" id="IPR004843">
    <property type="entry name" value="Calcineurin-like_PHP"/>
</dbReference>
<feature type="transmembrane region" description="Helical" evidence="5">
    <location>
        <begin position="380"/>
        <end position="399"/>
    </location>
</feature>
<accession>A0A1E3QL72</accession>
<dbReference type="PANTHER" id="PTHR13315:SF4">
    <property type="entry name" value="METALLOPHOSPHOESTERASE, ISOFORM E"/>
    <property type="match status" value="1"/>
</dbReference>
<feature type="domain" description="Calcineurin-like phosphoesterase" evidence="6">
    <location>
        <begin position="101"/>
        <end position="317"/>
    </location>
</feature>
<dbReference type="SUPFAM" id="SSF56300">
    <property type="entry name" value="Metallo-dependent phosphatases"/>
    <property type="match status" value="1"/>
</dbReference>
<dbReference type="OrthoDB" id="5977743at2759"/>
<dbReference type="EMBL" id="KV454435">
    <property type="protein sequence ID" value="ODQ78400.1"/>
    <property type="molecule type" value="Genomic_DNA"/>
</dbReference>
<evidence type="ECO:0000256" key="3">
    <source>
        <dbReference type="ARBA" id="ARBA00022989"/>
    </source>
</evidence>
<dbReference type="AlphaFoldDB" id="A0A1E3QL72"/>
<evidence type="ECO:0000256" key="4">
    <source>
        <dbReference type="ARBA" id="ARBA00023136"/>
    </source>
</evidence>
<evidence type="ECO:0000259" key="6">
    <source>
        <dbReference type="Pfam" id="PF00149"/>
    </source>
</evidence>
<dbReference type="InterPro" id="IPR029052">
    <property type="entry name" value="Metallo-depent_PP-like"/>
</dbReference>
<evidence type="ECO:0000256" key="2">
    <source>
        <dbReference type="ARBA" id="ARBA00022692"/>
    </source>
</evidence>
<dbReference type="Pfam" id="PF00149">
    <property type="entry name" value="Metallophos"/>
    <property type="match status" value="1"/>
</dbReference>
<dbReference type="InterPro" id="IPR033308">
    <property type="entry name" value="PGAP5/Cdc1/Ted1"/>
</dbReference>
<dbReference type="GO" id="GO:0016020">
    <property type="term" value="C:membrane"/>
    <property type="evidence" value="ECO:0007669"/>
    <property type="project" value="UniProtKB-SubCell"/>
</dbReference>
<keyword evidence="3 5" id="KW-1133">Transmembrane helix</keyword>
<protein>
    <recommendedName>
        <fullName evidence="6">Calcineurin-like phosphoesterase domain-containing protein</fullName>
    </recommendedName>
</protein>
<dbReference type="GO" id="GO:0006506">
    <property type="term" value="P:GPI anchor biosynthetic process"/>
    <property type="evidence" value="ECO:0007669"/>
    <property type="project" value="InterPro"/>
</dbReference>
<keyword evidence="2 5" id="KW-0812">Transmembrane</keyword>
<evidence type="ECO:0000313" key="8">
    <source>
        <dbReference type="Proteomes" id="UP000094336"/>
    </source>
</evidence>
<dbReference type="GO" id="GO:0005783">
    <property type="term" value="C:endoplasmic reticulum"/>
    <property type="evidence" value="ECO:0007669"/>
    <property type="project" value="TreeGrafter"/>
</dbReference>
<gene>
    <name evidence="7" type="ORF">BABINDRAFT_162635</name>
</gene>
<evidence type="ECO:0000313" key="7">
    <source>
        <dbReference type="EMBL" id="ODQ78400.1"/>
    </source>
</evidence>
<dbReference type="RefSeq" id="XP_018983728.1">
    <property type="nucleotide sequence ID" value="XM_019129453.1"/>
</dbReference>
<evidence type="ECO:0000256" key="5">
    <source>
        <dbReference type="SAM" id="Phobius"/>
    </source>
</evidence>
<reference evidence="8" key="1">
    <citation type="submission" date="2016-05" db="EMBL/GenBank/DDBJ databases">
        <title>Comparative genomics of biotechnologically important yeasts.</title>
        <authorList>
            <consortium name="DOE Joint Genome Institute"/>
            <person name="Riley R."/>
            <person name="Haridas S."/>
            <person name="Wolfe K.H."/>
            <person name="Lopes M.R."/>
            <person name="Hittinger C.T."/>
            <person name="Goker M."/>
            <person name="Salamov A."/>
            <person name="Wisecaver J."/>
            <person name="Long T.M."/>
            <person name="Aerts A.L."/>
            <person name="Barry K."/>
            <person name="Choi C."/>
            <person name="Clum A."/>
            <person name="Coughlan A.Y."/>
            <person name="Deshpande S."/>
            <person name="Douglass A.P."/>
            <person name="Hanson S.J."/>
            <person name="Klenk H.-P."/>
            <person name="Labutti K."/>
            <person name="Lapidus A."/>
            <person name="Lindquist E."/>
            <person name="Lipzen A."/>
            <person name="Meier-Kolthoff J.P."/>
            <person name="Ohm R.A."/>
            <person name="Otillar R.P."/>
            <person name="Pangilinan J."/>
            <person name="Peng Y."/>
            <person name="Rokas A."/>
            <person name="Rosa C.A."/>
            <person name="Scheuner C."/>
            <person name="Sibirny A.A."/>
            <person name="Slot J.C."/>
            <person name="Stielow J.B."/>
            <person name="Sun H."/>
            <person name="Kurtzman C.P."/>
            <person name="Blackwell M."/>
            <person name="Grigoriev I.V."/>
            <person name="Jeffries T.W."/>
        </authorList>
    </citation>
    <scope>NUCLEOTIDE SEQUENCE [LARGE SCALE GENOMIC DNA]</scope>
    <source>
        <strain evidence="8">NRRL Y-12698</strain>
    </source>
</reference>
<dbReference type="PANTHER" id="PTHR13315">
    <property type="entry name" value="METALLO PHOSPHOESTERASE RELATED"/>
    <property type="match status" value="1"/>
</dbReference>
<organism evidence="7 8">
    <name type="scientific">Babjeviella inositovora NRRL Y-12698</name>
    <dbReference type="NCBI Taxonomy" id="984486"/>
    <lineage>
        <taxon>Eukaryota</taxon>
        <taxon>Fungi</taxon>
        <taxon>Dikarya</taxon>
        <taxon>Ascomycota</taxon>
        <taxon>Saccharomycotina</taxon>
        <taxon>Pichiomycetes</taxon>
        <taxon>Serinales incertae sedis</taxon>
        <taxon>Babjeviella</taxon>
    </lineage>
</organism>
<sequence length="459" mass="51818">MKPIRLLLATVKSFSLSCSLSSILLLGLAWWVSFYYNEVFWINHHLATNCSWEGLQDATPSEWHNFVMIADPQLIDNHTYPGRPEPLLQISKFTTDRYLKKNYRAIVKQLRSTNPSASFNDIVFLGDYLDNGRSASDSYYSHELQRFRDIFQYGGLFDVAGKDASKIHLALGLPGNHDIGWADGVKSHAMARFKADFGTPNSVKSHSLGDKRRVEFVTLDTLSLSAKALEINGEARKFLDTFTVKHASDETVHRVLLTHVPLYRSNDEGVCGADREAKRFPLVQGYQYQTVIDNDLSQEILQKVQPDLVYSGDDHDYCDVTHTYQVKGKQRTAREITVKSFSMAMGIKYPAFQMLSIRKNAGAEFYRTKMCYLPTPYMDILQYVVLAAISLLVILYGHLRMGELSGFFSMLAKNVRYSGLPLHTEASPKPRSEVLKSAAKDCVLLGGIVCVSYAFMILI</sequence>
<dbReference type="Gene3D" id="3.60.21.10">
    <property type="match status" value="1"/>
</dbReference>
<proteinExistence type="predicted"/>
<dbReference type="GO" id="GO:0016787">
    <property type="term" value="F:hydrolase activity"/>
    <property type="evidence" value="ECO:0007669"/>
    <property type="project" value="InterPro"/>
</dbReference>
<name>A0A1E3QL72_9ASCO</name>
<keyword evidence="4 5" id="KW-0472">Membrane</keyword>
<dbReference type="GeneID" id="30147306"/>
<dbReference type="STRING" id="984486.A0A1E3QL72"/>
<keyword evidence="8" id="KW-1185">Reference proteome</keyword>
<dbReference type="Proteomes" id="UP000094336">
    <property type="component" value="Unassembled WGS sequence"/>
</dbReference>